<dbReference type="AlphaFoldDB" id="A0A517U1R8"/>
<name>A0A517U1R8_9BACT</name>
<sequence length="72" mass="7507">MFYVEVHALAPATVNDAGGAYVSCWVNADNETDAEVTALQAIEGEGWTPEGVTGSSMGCQPTCRAIACRSLL</sequence>
<dbReference type="Proteomes" id="UP000317909">
    <property type="component" value="Chromosome"/>
</dbReference>
<reference evidence="1 2" key="1">
    <citation type="submission" date="2019-02" db="EMBL/GenBank/DDBJ databases">
        <title>Deep-cultivation of Planctomycetes and their phenomic and genomic characterization uncovers novel biology.</title>
        <authorList>
            <person name="Wiegand S."/>
            <person name="Jogler M."/>
            <person name="Boedeker C."/>
            <person name="Pinto D."/>
            <person name="Vollmers J."/>
            <person name="Rivas-Marin E."/>
            <person name="Kohn T."/>
            <person name="Peeters S.H."/>
            <person name="Heuer A."/>
            <person name="Rast P."/>
            <person name="Oberbeckmann S."/>
            <person name="Bunk B."/>
            <person name="Jeske O."/>
            <person name="Meyerdierks A."/>
            <person name="Storesund J.E."/>
            <person name="Kallscheuer N."/>
            <person name="Luecker S."/>
            <person name="Lage O.M."/>
            <person name="Pohl T."/>
            <person name="Merkel B.J."/>
            <person name="Hornburger P."/>
            <person name="Mueller R.-W."/>
            <person name="Bruemmer F."/>
            <person name="Labrenz M."/>
            <person name="Spormann A.M."/>
            <person name="Op den Camp H."/>
            <person name="Overmann J."/>
            <person name="Amann R."/>
            <person name="Jetten M.S.M."/>
            <person name="Mascher T."/>
            <person name="Medema M.H."/>
            <person name="Devos D.P."/>
            <person name="Kaster A.-K."/>
            <person name="Ovreas L."/>
            <person name="Rohde M."/>
            <person name="Galperin M.Y."/>
            <person name="Jogler C."/>
        </authorList>
    </citation>
    <scope>NUCLEOTIDE SEQUENCE [LARGE SCALE GENOMIC DNA]</scope>
    <source>
        <strain evidence="1 2">I41</strain>
    </source>
</reference>
<organism evidence="1 2">
    <name type="scientific">Lacipirellula limnantheis</name>
    <dbReference type="NCBI Taxonomy" id="2528024"/>
    <lineage>
        <taxon>Bacteria</taxon>
        <taxon>Pseudomonadati</taxon>
        <taxon>Planctomycetota</taxon>
        <taxon>Planctomycetia</taxon>
        <taxon>Pirellulales</taxon>
        <taxon>Lacipirellulaceae</taxon>
        <taxon>Lacipirellula</taxon>
    </lineage>
</organism>
<accession>A0A517U1R8</accession>
<proteinExistence type="predicted"/>
<dbReference type="EMBL" id="CP036339">
    <property type="protein sequence ID" value="QDT74560.1"/>
    <property type="molecule type" value="Genomic_DNA"/>
</dbReference>
<keyword evidence="2" id="KW-1185">Reference proteome</keyword>
<evidence type="ECO:0000313" key="1">
    <source>
        <dbReference type="EMBL" id="QDT74560.1"/>
    </source>
</evidence>
<protein>
    <submittedName>
        <fullName evidence="1">Uncharacterized protein</fullName>
    </submittedName>
</protein>
<dbReference type="KEGG" id="llh:I41_37570"/>
<evidence type="ECO:0000313" key="2">
    <source>
        <dbReference type="Proteomes" id="UP000317909"/>
    </source>
</evidence>
<gene>
    <name evidence="1" type="ORF">I41_37570</name>
</gene>